<dbReference type="GO" id="GO:0005524">
    <property type="term" value="F:ATP binding"/>
    <property type="evidence" value="ECO:0007669"/>
    <property type="project" value="UniProtKB-KW"/>
</dbReference>
<dbReference type="Pfam" id="PF01467">
    <property type="entry name" value="CTP_transf_like"/>
    <property type="match status" value="1"/>
</dbReference>
<gene>
    <name evidence="16" type="ORF">C9J27_05790</name>
</gene>
<proteinExistence type="inferred from homology"/>
<evidence type="ECO:0000256" key="13">
    <source>
        <dbReference type="ARBA" id="ARBA00033353"/>
    </source>
</evidence>
<protein>
    <recommendedName>
        <fullName evidence="4">nicotinate-nucleotide adenylyltransferase</fullName>
        <ecNumber evidence="4">2.7.7.18</ecNumber>
    </recommendedName>
    <alternativeName>
        <fullName evidence="13">Deamido-NAD(+) diphosphorylase</fullName>
    </alternativeName>
    <alternativeName>
        <fullName evidence="12">Deamido-NAD(+) pyrophosphorylase</fullName>
    </alternativeName>
    <alternativeName>
        <fullName evidence="11">Nicotinate mononucleotide adenylyltransferase</fullName>
    </alternativeName>
</protein>
<dbReference type="InterPro" id="IPR004821">
    <property type="entry name" value="Cyt_trans-like"/>
</dbReference>
<evidence type="ECO:0000256" key="6">
    <source>
        <dbReference type="ARBA" id="ARBA00022679"/>
    </source>
</evidence>
<evidence type="ECO:0000259" key="15">
    <source>
        <dbReference type="Pfam" id="PF01467"/>
    </source>
</evidence>
<keyword evidence="10" id="KW-0520">NAD</keyword>
<comment type="function">
    <text evidence="1">Catalyzes the reversible adenylation of nicotinate mononucleotide (NaMN) to nicotinic acid adenine dinucleotide (NaAD).</text>
</comment>
<dbReference type="CDD" id="cd02165">
    <property type="entry name" value="NMNAT"/>
    <property type="match status" value="1"/>
</dbReference>
<evidence type="ECO:0000256" key="1">
    <source>
        <dbReference type="ARBA" id="ARBA00002324"/>
    </source>
</evidence>
<keyword evidence="5" id="KW-0662">Pyridine nucleotide biosynthesis</keyword>
<evidence type="ECO:0000313" key="16">
    <source>
        <dbReference type="EMBL" id="PSV00649.1"/>
    </source>
</evidence>
<dbReference type="UniPathway" id="UPA00253">
    <property type="reaction ID" value="UER00332"/>
</dbReference>
<dbReference type="PANTHER" id="PTHR39321">
    <property type="entry name" value="NICOTINATE-NUCLEOTIDE ADENYLYLTRANSFERASE-RELATED"/>
    <property type="match status" value="1"/>
</dbReference>
<evidence type="ECO:0000256" key="9">
    <source>
        <dbReference type="ARBA" id="ARBA00022840"/>
    </source>
</evidence>
<reference evidence="16 17" key="1">
    <citation type="submission" date="2018-01" db="EMBL/GenBank/DDBJ databases">
        <title>Whole genome sequencing of Histamine producing bacteria.</title>
        <authorList>
            <person name="Butler K."/>
        </authorList>
    </citation>
    <scope>NUCLEOTIDE SEQUENCE [LARGE SCALE GENOMIC DNA]</scope>
    <source>
        <strain evidence="16 17">FS-7.2</strain>
    </source>
</reference>
<dbReference type="GO" id="GO:0009435">
    <property type="term" value="P:NAD+ biosynthetic process"/>
    <property type="evidence" value="ECO:0007669"/>
    <property type="project" value="UniProtKB-UniPathway"/>
</dbReference>
<evidence type="ECO:0000256" key="14">
    <source>
        <dbReference type="ARBA" id="ARBA00048721"/>
    </source>
</evidence>
<evidence type="ECO:0000256" key="11">
    <source>
        <dbReference type="ARBA" id="ARBA00031253"/>
    </source>
</evidence>
<name>A0A2T3KLU8_9GAMM</name>
<evidence type="ECO:0000256" key="3">
    <source>
        <dbReference type="ARBA" id="ARBA00009014"/>
    </source>
</evidence>
<evidence type="ECO:0000256" key="12">
    <source>
        <dbReference type="ARBA" id="ARBA00033140"/>
    </source>
</evidence>
<keyword evidence="8" id="KW-0547">Nucleotide-binding</keyword>
<feature type="domain" description="Cytidyltransferase-like" evidence="15">
    <location>
        <begin position="15"/>
        <end position="155"/>
    </location>
</feature>
<dbReference type="EMBL" id="PYNF01000003">
    <property type="protein sequence ID" value="PSV00649.1"/>
    <property type="molecule type" value="Genomic_DNA"/>
</dbReference>
<keyword evidence="9" id="KW-0067">ATP-binding</keyword>
<comment type="pathway">
    <text evidence="2">Cofactor biosynthesis; NAD(+) biosynthesis; deamido-NAD(+) from nicotinate D-ribonucleotide: step 1/1.</text>
</comment>
<accession>A0A2T3KLU8</accession>
<dbReference type="InterPro" id="IPR005248">
    <property type="entry name" value="NadD/NMNAT"/>
</dbReference>
<dbReference type="PANTHER" id="PTHR39321:SF3">
    <property type="entry name" value="PHOSPHOPANTETHEINE ADENYLYLTRANSFERASE"/>
    <property type="match status" value="1"/>
</dbReference>
<evidence type="ECO:0000256" key="4">
    <source>
        <dbReference type="ARBA" id="ARBA00012389"/>
    </source>
</evidence>
<evidence type="ECO:0000256" key="2">
    <source>
        <dbReference type="ARBA" id="ARBA00005019"/>
    </source>
</evidence>
<dbReference type="SUPFAM" id="SSF52374">
    <property type="entry name" value="Nucleotidylyl transferase"/>
    <property type="match status" value="1"/>
</dbReference>
<organism evidence="16 17">
    <name type="scientific">Photobacterium kishitanii</name>
    <dbReference type="NCBI Taxonomy" id="318456"/>
    <lineage>
        <taxon>Bacteria</taxon>
        <taxon>Pseudomonadati</taxon>
        <taxon>Pseudomonadota</taxon>
        <taxon>Gammaproteobacteria</taxon>
        <taxon>Vibrionales</taxon>
        <taxon>Vibrionaceae</taxon>
        <taxon>Photobacterium</taxon>
    </lineage>
</organism>
<evidence type="ECO:0000313" key="17">
    <source>
        <dbReference type="Proteomes" id="UP000241426"/>
    </source>
</evidence>
<evidence type="ECO:0000256" key="5">
    <source>
        <dbReference type="ARBA" id="ARBA00022642"/>
    </source>
</evidence>
<comment type="catalytic activity">
    <reaction evidence="14">
        <text>nicotinate beta-D-ribonucleotide + ATP + H(+) = deamido-NAD(+) + diphosphate</text>
        <dbReference type="Rhea" id="RHEA:22860"/>
        <dbReference type="ChEBI" id="CHEBI:15378"/>
        <dbReference type="ChEBI" id="CHEBI:30616"/>
        <dbReference type="ChEBI" id="CHEBI:33019"/>
        <dbReference type="ChEBI" id="CHEBI:57502"/>
        <dbReference type="ChEBI" id="CHEBI:58437"/>
        <dbReference type="EC" id="2.7.7.18"/>
    </reaction>
</comment>
<evidence type="ECO:0000256" key="10">
    <source>
        <dbReference type="ARBA" id="ARBA00023027"/>
    </source>
</evidence>
<evidence type="ECO:0000256" key="7">
    <source>
        <dbReference type="ARBA" id="ARBA00022695"/>
    </source>
</evidence>
<dbReference type="AlphaFoldDB" id="A0A2T3KLU8"/>
<dbReference type="GO" id="GO:0004515">
    <property type="term" value="F:nicotinate-nucleotide adenylyltransferase activity"/>
    <property type="evidence" value="ECO:0007669"/>
    <property type="project" value="UniProtKB-EC"/>
</dbReference>
<keyword evidence="6 16" id="KW-0808">Transferase</keyword>
<dbReference type="EC" id="2.7.7.18" evidence="4"/>
<comment type="similarity">
    <text evidence="3">Belongs to the NadD family.</text>
</comment>
<dbReference type="Proteomes" id="UP000241426">
    <property type="component" value="Unassembled WGS sequence"/>
</dbReference>
<dbReference type="InterPro" id="IPR014729">
    <property type="entry name" value="Rossmann-like_a/b/a_fold"/>
</dbReference>
<dbReference type="Gene3D" id="3.40.50.620">
    <property type="entry name" value="HUPs"/>
    <property type="match status" value="1"/>
</dbReference>
<keyword evidence="7 16" id="KW-0548">Nucleotidyltransferase</keyword>
<dbReference type="NCBIfam" id="TIGR00125">
    <property type="entry name" value="cyt_tran_rel"/>
    <property type="match status" value="1"/>
</dbReference>
<evidence type="ECO:0000256" key="8">
    <source>
        <dbReference type="ARBA" id="ARBA00022741"/>
    </source>
</evidence>
<comment type="caution">
    <text evidence="16">The sequence shown here is derived from an EMBL/GenBank/DDBJ whole genome shotgun (WGS) entry which is preliminary data.</text>
</comment>
<sequence length="183" mass="21173">MYWKENKLNKKSIAIFGSAFNPPTLGHADAISQVCEHFDEVWLIPSRAHATKTTMLDIDSRMAMILLFIDDLRSAKINNLKLHDAESGINEKPIYTYKLLEHLSNKYKDCDFTFLCGEDNFKNFSSFKKSSYIESNWEIKELLERNDIRSTLVRANCKANTSIEKLVTKSVERYISHHGLYIS</sequence>